<dbReference type="EMBL" id="JAQIFT010000040">
    <property type="protein sequence ID" value="MDA3731776.1"/>
    <property type="molecule type" value="Genomic_DNA"/>
</dbReference>
<evidence type="ECO:0000313" key="3">
    <source>
        <dbReference type="Proteomes" id="UP001169242"/>
    </source>
</evidence>
<evidence type="ECO:0000313" key="2">
    <source>
        <dbReference type="EMBL" id="MDA3731776.1"/>
    </source>
</evidence>
<accession>A0AA42J118</accession>
<dbReference type="RefSeq" id="WP_271012174.1">
    <property type="nucleotide sequence ID" value="NZ_JAQIFT010000040.1"/>
</dbReference>
<proteinExistence type="predicted"/>
<dbReference type="PANTHER" id="PTHR40252:SF2">
    <property type="entry name" value="BLR0328 PROTEIN"/>
    <property type="match status" value="1"/>
</dbReference>
<dbReference type="AlphaFoldDB" id="A0AA42J118"/>
<feature type="domain" description="FIST C-domain" evidence="1">
    <location>
        <begin position="10"/>
        <end position="141"/>
    </location>
</feature>
<dbReference type="SMART" id="SM01204">
    <property type="entry name" value="FIST_C"/>
    <property type="match status" value="1"/>
</dbReference>
<dbReference type="PANTHER" id="PTHR40252">
    <property type="entry name" value="BLR0328 PROTEIN"/>
    <property type="match status" value="1"/>
</dbReference>
<organism evidence="2 3">
    <name type="scientific">Holtiella tumoricola</name>
    <dbReference type="NCBI Taxonomy" id="3018743"/>
    <lineage>
        <taxon>Bacteria</taxon>
        <taxon>Bacillati</taxon>
        <taxon>Bacillota</taxon>
        <taxon>Clostridia</taxon>
        <taxon>Lachnospirales</taxon>
        <taxon>Cellulosilyticaceae</taxon>
        <taxon>Holtiella</taxon>
    </lineage>
</organism>
<gene>
    <name evidence="2" type="ORF">PBV87_09830</name>
</gene>
<name>A0AA42J118_9FIRM</name>
<sequence>MVYEYDGKPAAPQVAQALGTDLQHLPSYLDSYPMGRMIGNDMYITANKEVVEQKGMAYHARVYKNSQMVLLEPDNYKNVIKQTMERIHQDVPKPSLALVVHCLARSLLFESQGYLDQFAREMGQTLGNYVGFSGYGEQLDHQHFNQTMIIAVFE</sequence>
<evidence type="ECO:0000259" key="1">
    <source>
        <dbReference type="SMART" id="SM01204"/>
    </source>
</evidence>
<dbReference type="Pfam" id="PF10442">
    <property type="entry name" value="FIST_C"/>
    <property type="match status" value="1"/>
</dbReference>
<reference evidence="2" key="1">
    <citation type="journal article" date="2023" name="Int. J. Syst. Evol. Microbiol.">
        <title>&lt;i&gt;Holtiella tumoricola&lt;/i&gt; gen. nov. sp. nov., isolated from a human clinical sample.</title>
        <authorList>
            <person name="Allen-Vercoe E."/>
            <person name="Daigneault M.C."/>
            <person name="Vancuren S.J."/>
            <person name="Cochrane K."/>
            <person name="O'Neal L.L."/>
            <person name="Sankaranarayanan K."/>
            <person name="Lawson P.A."/>
        </authorList>
    </citation>
    <scope>NUCLEOTIDE SEQUENCE</scope>
    <source>
        <strain evidence="2">CC70A</strain>
    </source>
</reference>
<comment type="caution">
    <text evidence="2">The sequence shown here is derived from an EMBL/GenBank/DDBJ whole genome shotgun (WGS) entry which is preliminary data.</text>
</comment>
<protein>
    <submittedName>
        <fullName evidence="2">FIST C-terminal domain-containing protein</fullName>
    </submittedName>
</protein>
<keyword evidence="3" id="KW-1185">Reference proteome</keyword>
<dbReference type="InterPro" id="IPR019494">
    <property type="entry name" value="FIST_C"/>
</dbReference>
<dbReference type="Proteomes" id="UP001169242">
    <property type="component" value="Unassembled WGS sequence"/>
</dbReference>